<dbReference type="Proteomes" id="UP000297248">
    <property type="component" value="Unassembled WGS sequence"/>
</dbReference>
<dbReference type="AlphaFoldDB" id="A0A4Y8AIR4"/>
<evidence type="ECO:0000313" key="4">
    <source>
        <dbReference type="EMBL" id="MBB3968020.1"/>
    </source>
</evidence>
<dbReference type="SUPFAM" id="SSF81606">
    <property type="entry name" value="PP2C-like"/>
    <property type="match status" value="1"/>
</dbReference>
<dbReference type="Pfam" id="PF13672">
    <property type="entry name" value="PP2C_2"/>
    <property type="match status" value="1"/>
</dbReference>
<evidence type="ECO:0000256" key="1">
    <source>
        <dbReference type="SAM" id="MobiDB-lite"/>
    </source>
</evidence>
<dbReference type="RefSeq" id="WP_134334795.1">
    <property type="nucleotide sequence ID" value="NZ_BMCZ01000001.1"/>
</dbReference>
<dbReference type="EMBL" id="SNQG01000001">
    <property type="protein sequence ID" value="TEW68956.1"/>
    <property type="molecule type" value="Genomic_DNA"/>
</dbReference>
<feature type="region of interest" description="Disordered" evidence="1">
    <location>
        <begin position="249"/>
        <end position="295"/>
    </location>
</feature>
<protein>
    <submittedName>
        <fullName evidence="4">Serine/threonine protein phosphatase PrpC</fullName>
    </submittedName>
    <submittedName>
        <fullName evidence="5">Serine/threonine-protein phosphatase</fullName>
    </submittedName>
</protein>
<feature type="transmembrane region" description="Helical" evidence="2">
    <location>
        <begin position="300"/>
        <end position="321"/>
    </location>
</feature>
<dbReference type="EMBL" id="JACIEG010000001">
    <property type="protein sequence ID" value="MBB3968020.1"/>
    <property type="molecule type" value="Genomic_DNA"/>
</dbReference>
<feature type="domain" description="PPM-type phosphatase" evidence="3">
    <location>
        <begin position="5"/>
        <end position="247"/>
    </location>
</feature>
<dbReference type="InterPro" id="IPR015655">
    <property type="entry name" value="PP2C"/>
</dbReference>
<keyword evidence="2" id="KW-0812">Transmembrane</keyword>
<accession>A0A4Y8AIR4</accession>
<reference evidence="5" key="2">
    <citation type="submission" date="2019-03" db="EMBL/GenBank/DDBJ databases">
        <authorList>
            <person name="Yan Y.-Q."/>
            <person name="Du Z.-J."/>
        </authorList>
    </citation>
    <scope>NUCLEOTIDE SEQUENCE</scope>
    <source>
        <strain evidence="5">PP-F2FG21</strain>
    </source>
</reference>
<evidence type="ECO:0000313" key="5">
    <source>
        <dbReference type="EMBL" id="TEW68956.1"/>
    </source>
</evidence>
<dbReference type="InterPro" id="IPR001932">
    <property type="entry name" value="PPM-type_phosphatase-like_dom"/>
</dbReference>
<comment type="caution">
    <text evidence="5">The sequence shown here is derived from an EMBL/GenBank/DDBJ whole genome shotgun (WGS) entry which is preliminary data.</text>
</comment>
<dbReference type="Proteomes" id="UP000583101">
    <property type="component" value="Unassembled WGS sequence"/>
</dbReference>
<keyword evidence="7" id="KW-1185">Reference proteome</keyword>
<dbReference type="CDD" id="cd00143">
    <property type="entry name" value="PP2Cc"/>
    <property type="match status" value="1"/>
</dbReference>
<evidence type="ECO:0000313" key="7">
    <source>
        <dbReference type="Proteomes" id="UP000583101"/>
    </source>
</evidence>
<keyword evidence="2" id="KW-1133">Transmembrane helix</keyword>
<organism evidence="5 6">
    <name type="scientific">Mucilaginibacter phyllosphaerae</name>
    <dbReference type="NCBI Taxonomy" id="1812349"/>
    <lineage>
        <taxon>Bacteria</taxon>
        <taxon>Pseudomonadati</taxon>
        <taxon>Bacteroidota</taxon>
        <taxon>Sphingobacteriia</taxon>
        <taxon>Sphingobacteriales</taxon>
        <taxon>Sphingobacteriaceae</taxon>
        <taxon>Mucilaginibacter</taxon>
    </lineage>
</organism>
<proteinExistence type="predicted"/>
<keyword evidence="2" id="KW-0472">Membrane</keyword>
<reference evidence="5 6" key="1">
    <citation type="journal article" date="2016" name="Int. J. Syst. Evol. Microbiol.">
        <title>Proposal of Mucilaginibacter phyllosphaerae sp. nov. isolated from the phyllosphere of Galium album.</title>
        <authorList>
            <person name="Aydogan E.L."/>
            <person name="Busse H.J."/>
            <person name="Moser G."/>
            <person name="Muller C."/>
            <person name="Kampfer P."/>
            <person name="Glaeser S.P."/>
        </authorList>
    </citation>
    <scope>NUCLEOTIDE SEQUENCE [LARGE SCALE GENOMIC DNA]</scope>
    <source>
        <strain evidence="5 6">PP-F2FG21</strain>
    </source>
</reference>
<evidence type="ECO:0000256" key="2">
    <source>
        <dbReference type="SAM" id="Phobius"/>
    </source>
</evidence>
<dbReference type="OrthoDB" id="9801841at2"/>
<name>A0A4Y8AIR4_9SPHI</name>
<evidence type="ECO:0000313" key="6">
    <source>
        <dbReference type="Proteomes" id="UP000297248"/>
    </source>
</evidence>
<dbReference type="SMART" id="SM00332">
    <property type="entry name" value="PP2Cc"/>
    <property type="match status" value="1"/>
</dbReference>
<gene>
    <name evidence="5" type="ORF">E2R65_01975</name>
    <name evidence="4" type="ORF">GGR35_000606</name>
</gene>
<dbReference type="InterPro" id="IPR036457">
    <property type="entry name" value="PPM-type-like_dom_sf"/>
</dbReference>
<dbReference type="Gene3D" id="3.60.40.10">
    <property type="entry name" value="PPM-type phosphatase domain"/>
    <property type="match status" value="1"/>
</dbReference>
<sequence>MAENYVGLTDTGKVRTNNEDTFITQKVMGNRMVLAAVIDGVGGYNGGEVAAAIAKDVFIDRLSGLQGEIIPGMIDAFKLASEQISAKKQSDKELESMACVATMALVDIENNQFFYAHVGDTRLYLLRDSTLVKISKDHSFVGFLEDSGRLTETAAMNHPKRNEINKALGFTSQIDTDESFIETGQSPFLPGDMLLLCSDGLTDMVDKSGILDIITQDIPLPEKAIQLINTANDNGGRDNVTVVLVKNDKQQHKPQATMPASAPVKRNDEHDDGITPVRPQTKTERTPQDEPPMAQQKSNLLTPILGILCLVFLATSIWLYLSKRSGGKPVASASSSAQKLRNADEVKLQDAIDAFKGDTLVLSDTSFKSPVILTDTLHIDQDTLYIRIKGSLVLQRDTAYHGPALSPGTDSKVVGLNNITFKDFDVAIDLQNNSLLLKNTQFINCKLPIQRAYNLPAGKPVTADFLATRLHADTRISTPAKPNGAR</sequence>
<reference evidence="4 7" key="3">
    <citation type="submission" date="2020-08" db="EMBL/GenBank/DDBJ databases">
        <title>Genomic Encyclopedia of Type Strains, Phase IV (KMG-IV): sequencing the most valuable type-strain genomes for metagenomic binning, comparative biology and taxonomic classification.</title>
        <authorList>
            <person name="Goeker M."/>
        </authorList>
    </citation>
    <scope>NUCLEOTIDE SEQUENCE [LARGE SCALE GENOMIC DNA]</scope>
    <source>
        <strain evidence="4 7">DSM 100995</strain>
    </source>
</reference>
<dbReference type="GO" id="GO:0004722">
    <property type="term" value="F:protein serine/threonine phosphatase activity"/>
    <property type="evidence" value="ECO:0007669"/>
    <property type="project" value="InterPro"/>
</dbReference>
<dbReference type="PANTHER" id="PTHR47992">
    <property type="entry name" value="PROTEIN PHOSPHATASE"/>
    <property type="match status" value="1"/>
</dbReference>
<evidence type="ECO:0000259" key="3">
    <source>
        <dbReference type="PROSITE" id="PS51746"/>
    </source>
</evidence>
<dbReference type="SMART" id="SM00331">
    <property type="entry name" value="PP2C_SIG"/>
    <property type="match status" value="1"/>
</dbReference>
<dbReference type="PROSITE" id="PS51746">
    <property type="entry name" value="PPM_2"/>
    <property type="match status" value="1"/>
</dbReference>